<feature type="domain" description="Plastocyanin-like" evidence="6">
    <location>
        <begin position="86"/>
        <end position="198"/>
    </location>
</feature>
<evidence type="ECO:0000256" key="1">
    <source>
        <dbReference type="ARBA" id="ARBA00004459"/>
    </source>
</evidence>
<dbReference type="RefSeq" id="WP_130107280.1">
    <property type="nucleotide sequence ID" value="NZ_CP025781.1"/>
</dbReference>
<organism evidence="7 8">
    <name type="scientific">Iodobacter fluviatilis</name>
    <dbReference type="NCBI Taxonomy" id="537"/>
    <lineage>
        <taxon>Bacteria</taxon>
        <taxon>Pseudomonadati</taxon>
        <taxon>Pseudomonadota</taxon>
        <taxon>Betaproteobacteria</taxon>
        <taxon>Neisseriales</taxon>
        <taxon>Chitinibacteraceae</taxon>
        <taxon>Iodobacter</taxon>
    </lineage>
</organism>
<dbReference type="CDD" id="cd13855">
    <property type="entry name" value="CuRO_1_McoC_like"/>
    <property type="match status" value="1"/>
</dbReference>
<keyword evidence="4" id="KW-0732">Signal</keyword>
<evidence type="ECO:0000259" key="5">
    <source>
        <dbReference type="Pfam" id="PF07731"/>
    </source>
</evidence>
<feature type="chain" id="PRO_5028828705" evidence="4">
    <location>
        <begin position="26"/>
        <end position="494"/>
    </location>
</feature>
<name>A0A7G3GC75_9NEIS</name>
<dbReference type="InterPro" id="IPR045087">
    <property type="entry name" value="Cu-oxidase_fam"/>
</dbReference>
<evidence type="ECO:0000313" key="8">
    <source>
        <dbReference type="Proteomes" id="UP000515917"/>
    </source>
</evidence>
<comment type="subcellular location">
    <subcellularLocation>
        <location evidence="1">Cell outer membrane</location>
        <topology evidence="1">Lipid-anchor</topology>
    </subcellularLocation>
</comment>
<evidence type="ECO:0000313" key="7">
    <source>
        <dbReference type="EMBL" id="QBC44759.1"/>
    </source>
</evidence>
<dbReference type="Pfam" id="PF07732">
    <property type="entry name" value="Cu-oxidase_3"/>
    <property type="match status" value="1"/>
</dbReference>
<keyword evidence="2" id="KW-0479">Metal-binding</keyword>
<dbReference type="SUPFAM" id="SSF49503">
    <property type="entry name" value="Cupredoxins"/>
    <property type="match status" value="3"/>
</dbReference>
<evidence type="ECO:0000256" key="4">
    <source>
        <dbReference type="SAM" id="SignalP"/>
    </source>
</evidence>
<dbReference type="AlphaFoldDB" id="A0A7G3GC75"/>
<dbReference type="Pfam" id="PF07731">
    <property type="entry name" value="Cu-oxidase_2"/>
    <property type="match status" value="1"/>
</dbReference>
<sequence length="494" mass="55114">MNRRHFLHASLASAGFALMSKPLWAAMQQAHSQMPSIPLKIAADNLPLLAADALPAGQPHAALYRLPNLSSKKGMVSATLTAEPYEVELLPGKKTTVWAYNQHIPGPLIEAFEGDIVEIRFINKLAQPTTVHWHGLPVPSDQDGNPQDAVPVGGERLYRFSLPKGCAGTYWYHPHPHGDTAEQVYRGLAGLFIVRAKDDVLAHLPEQHLVISDLKLAADGSIPDNTMNDWMNGREGQFVLLNGQRQPLIKVAEAQRWRIWNACSARYLRLALPGRKIILLGSDGGLLEKAQQLDELLLAPGSRAEWLVAGPEAEVDLMAMAYDRHKMGAVAPEQDIKLATIQFIQNTSAQLPERLRSLPPKRIPVAKKRVVFSETMSMEGGQHSMQFLVNGKSYDMQRVDFVSRVGDTELWEIFNDSHMDHPFHMHGMQFEMIDSTLKGKTSPAPWRALIDTFNLLPQQSARILVTQQHKGLRMYHCHILEHEGQGMMGQVLVK</sequence>
<dbReference type="InterPro" id="IPR011707">
    <property type="entry name" value="Cu-oxidase-like_N"/>
</dbReference>
<dbReference type="InterPro" id="IPR011706">
    <property type="entry name" value="Cu-oxidase_C"/>
</dbReference>
<protein>
    <submittedName>
        <fullName evidence="7">Copper oxidase</fullName>
    </submittedName>
</protein>
<proteinExistence type="predicted"/>
<dbReference type="KEGG" id="ifl:C1H71_15275"/>
<dbReference type="PANTHER" id="PTHR48267:SF1">
    <property type="entry name" value="BILIRUBIN OXIDASE"/>
    <property type="match status" value="1"/>
</dbReference>
<evidence type="ECO:0000259" key="6">
    <source>
        <dbReference type="Pfam" id="PF07732"/>
    </source>
</evidence>
<gene>
    <name evidence="7" type="ORF">C1H71_15275</name>
</gene>
<evidence type="ECO:0000256" key="3">
    <source>
        <dbReference type="ARBA" id="ARBA00023002"/>
    </source>
</evidence>
<reference evidence="7 8" key="1">
    <citation type="submission" date="2018-01" db="EMBL/GenBank/DDBJ databases">
        <title>Genome sequence of Iodobacter sp. strain PCH194 isolated from Indian Trans-Himalaya.</title>
        <authorList>
            <person name="Kumar V."/>
            <person name="Thakur V."/>
            <person name="Kumar S."/>
            <person name="Singh D."/>
        </authorList>
    </citation>
    <scope>NUCLEOTIDE SEQUENCE [LARGE SCALE GENOMIC DNA]</scope>
    <source>
        <strain evidence="7 8">PCH194</strain>
    </source>
</reference>
<dbReference type="PANTHER" id="PTHR48267">
    <property type="entry name" value="CUPREDOXIN SUPERFAMILY PROTEIN"/>
    <property type="match status" value="1"/>
</dbReference>
<dbReference type="PROSITE" id="PS00080">
    <property type="entry name" value="MULTICOPPER_OXIDASE2"/>
    <property type="match status" value="1"/>
</dbReference>
<dbReference type="InterPro" id="IPR002355">
    <property type="entry name" value="Cu_oxidase_Cu_BS"/>
</dbReference>
<dbReference type="Gene3D" id="2.60.40.420">
    <property type="entry name" value="Cupredoxins - blue copper proteins"/>
    <property type="match status" value="3"/>
</dbReference>
<feature type="domain" description="Plastocyanin-like" evidence="5">
    <location>
        <begin position="381"/>
        <end position="494"/>
    </location>
</feature>
<dbReference type="GO" id="GO:0009279">
    <property type="term" value="C:cell outer membrane"/>
    <property type="evidence" value="ECO:0007669"/>
    <property type="project" value="UniProtKB-SubCell"/>
</dbReference>
<keyword evidence="3" id="KW-0560">Oxidoreductase</keyword>
<dbReference type="GO" id="GO:0016491">
    <property type="term" value="F:oxidoreductase activity"/>
    <property type="evidence" value="ECO:0007669"/>
    <property type="project" value="UniProtKB-KW"/>
</dbReference>
<evidence type="ECO:0000256" key="2">
    <source>
        <dbReference type="ARBA" id="ARBA00022723"/>
    </source>
</evidence>
<keyword evidence="8" id="KW-1185">Reference proteome</keyword>
<dbReference type="GO" id="GO:0005507">
    <property type="term" value="F:copper ion binding"/>
    <property type="evidence" value="ECO:0007669"/>
    <property type="project" value="InterPro"/>
</dbReference>
<dbReference type="EMBL" id="CP025781">
    <property type="protein sequence ID" value="QBC44759.1"/>
    <property type="molecule type" value="Genomic_DNA"/>
</dbReference>
<dbReference type="CDD" id="cd13881">
    <property type="entry name" value="CuRO_2_McoC_like"/>
    <property type="match status" value="1"/>
</dbReference>
<accession>A0A7G3GC75</accession>
<feature type="signal peptide" evidence="4">
    <location>
        <begin position="1"/>
        <end position="25"/>
    </location>
</feature>
<dbReference type="Proteomes" id="UP000515917">
    <property type="component" value="Chromosome"/>
</dbReference>
<dbReference type="InterPro" id="IPR008972">
    <property type="entry name" value="Cupredoxin"/>
</dbReference>